<proteinExistence type="evidence at transcript level"/>
<gene>
    <name evidence="4" type="primary">INTS2</name>
</gene>
<comment type="similarity">
    <text evidence="2">Belongs to the Integrator subunit 2 family.</text>
</comment>
<evidence type="ECO:0000256" key="2">
    <source>
        <dbReference type="ARBA" id="ARBA00006705"/>
    </source>
</evidence>
<dbReference type="PANTHER" id="PTHR28608:SF1">
    <property type="entry name" value="INTEGRATOR COMPLEX SUBUNIT 2"/>
    <property type="match status" value="1"/>
</dbReference>
<dbReference type="EMBL" id="HAAD01001225">
    <property type="protein sequence ID" value="CDG67457.1"/>
    <property type="molecule type" value="mRNA"/>
</dbReference>
<accession>T2M685</accession>
<dbReference type="PRINTS" id="PR02105">
    <property type="entry name" value="INTSUBUNIT2"/>
</dbReference>
<organism evidence="4">
    <name type="scientific">Hydra vulgaris</name>
    <name type="common">Hydra</name>
    <name type="synonym">Hydra attenuata</name>
    <dbReference type="NCBI Taxonomy" id="6087"/>
    <lineage>
        <taxon>Eukaryota</taxon>
        <taxon>Metazoa</taxon>
        <taxon>Cnidaria</taxon>
        <taxon>Hydrozoa</taxon>
        <taxon>Hydroidolina</taxon>
        <taxon>Anthoathecata</taxon>
        <taxon>Aplanulata</taxon>
        <taxon>Hydridae</taxon>
        <taxon>Hydra</taxon>
    </lineage>
</organism>
<protein>
    <submittedName>
        <fullName evidence="4">Integrator complex subunit 2</fullName>
    </submittedName>
</protein>
<dbReference type="KEGG" id="hmg:100197044"/>
<name>T2M685_HYDVU</name>
<dbReference type="OrthoDB" id="6020633at2759"/>
<dbReference type="Pfam" id="PF14750">
    <property type="entry name" value="INTS2"/>
    <property type="match status" value="1"/>
</dbReference>
<dbReference type="GO" id="GO:0034472">
    <property type="term" value="P:snRNA 3'-end processing"/>
    <property type="evidence" value="ECO:0007669"/>
    <property type="project" value="TreeGrafter"/>
</dbReference>
<dbReference type="OMA" id="IISNYPH"/>
<sequence length="1168" mass="132157">MECEDLLPTEDTFIALQSGSIKRILNLSNGKIRPILPSLVQLISKPAENVEFECFQKEVIKKLSQIDDVNTVSKLFKIDFGIVHEDAIKEQHLHKKLGSIEMSNDLLGESKGILLEFEESDEIKRIRLVLSEILRVSAQIQENASFKLFDSELFECVTYLEDISDIICVSYAELPSLLTLPELAEVLLRLRFGPELLCILVVNNPHSFDIVCSSILSHASSTEDLNIQTQIRIKTLKMLCHINPQYRKIMRAECVSTRKLIGLAIELSIGENGVENSSDLVPFFTGLLLASDQETKDWLAEYIKVAQKSKIGSNETEDRKNHLEHTKENGLSMLKYQLIEEMEGVINVLIHKDCDDSKLSLKILHGIAIMRFYCALKTVTGFKFSIEESEVLLELITCKPSITAVGVRFVVVGLCTLVACAFLISSPEREDKIVAWLSSLPKQSSLFDDKVGESSYGETLLLIAIHFHNNTFEPVVDLICETLGIKLRPSSLTRVKILFTQQVFSEKVVAEHALTVAITKDLSANIKGFLPVHCVLQLMKSKVFTKHSIPVKDWLFNQLCCCTTPVHPLMLPLIETFVHSIINTVGVGKSSKRQTNSLEEFDEEKILGVFSGFYKCVDITTTQILLMLYCLIYQDSLLGNMKTLVNSRTLKTYSASLYSTIPMKQLLLKACSASYSTLYASLLGLMTTHYPHFNLAEDMLEAEEIAELQVFNHGLPKKMIVSSEEIKKAFVTLNDCPQNVLRLLFYLEMLKPDDLIPYLDVIVEALPLVLNVETPRKVQMVLAGVWKKLNIVAPRMLWLKTVNALHKKPDHIRYEWQKIVPFTDEEIKKDPLIVLRCDEKVYRVPPIFDILLKTLNGYLAASRSLLNHHVLSNPLPTTAMPVSIAADVEREELKSALITAQESAAIQILLEVCLPSEFEEKTLTYSSQSTLREIRCRVCRFIHQSFISTPLMAKLIHFQGYPPSLLEVLCTGVPSMHICIEFIPELLNQAHLEKQLFAVQLISYLAIHYPIPKSYSMCKYTLQRVSDLLMALPVSKRNQFFVPALSCFTRICKAFPPLRNEVVKLLLSIGKIAASQLSKMPLTVVNKSANILDENYTDLDFEMDIDREPIRDNNVNNTNPNRSIDYKLPSNHHFMKACSSQELADETERVFESIMKTNLEEKLALYDT</sequence>
<reference evidence="4" key="1">
    <citation type="journal article" date="2013" name="Genome Biol. Evol.">
        <title>Punctuated emergences of genetic and phenotypic innovations in eumetazoan, bilaterian, euteleostome, and hominidae ancestors.</title>
        <authorList>
            <person name="Wenger Y."/>
            <person name="Galliot B."/>
        </authorList>
    </citation>
    <scope>NUCLEOTIDE SEQUENCE</scope>
    <source>
        <tissue evidence="4">Whole animals</tissue>
    </source>
</reference>
<dbReference type="InterPro" id="IPR026236">
    <property type="entry name" value="Int2_metazoa"/>
</dbReference>
<evidence type="ECO:0000313" key="4">
    <source>
        <dbReference type="EMBL" id="CDG67457.1"/>
    </source>
</evidence>
<dbReference type="PANTHER" id="PTHR28608">
    <property type="entry name" value="INTEGRATOR COMPLEX SUBUNIT 2"/>
    <property type="match status" value="1"/>
</dbReference>
<keyword evidence="3" id="KW-0539">Nucleus</keyword>
<dbReference type="InterPro" id="IPR029321">
    <property type="entry name" value="INTS2"/>
</dbReference>
<dbReference type="GO" id="GO:0032039">
    <property type="term" value="C:integrator complex"/>
    <property type="evidence" value="ECO:0007669"/>
    <property type="project" value="InterPro"/>
</dbReference>
<evidence type="ECO:0000256" key="1">
    <source>
        <dbReference type="ARBA" id="ARBA00004123"/>
    </source>
</evidence>
<dbReference type="AlphaFoldDB" id="T2M685"/>
<evidence type="ECO:0000256" key="3">
    <source>
        <dbReference type="ARBA" id="ARBA00023242"/>
    </source>
</evidence>
<comment type="subcellular location">
    <subcellularLocation>
        <location evidence="1">Nucleus</location>
    </subcellularLocation>
</comment>